<dbReference type="Proteomes" id="UP000290637">
    <property type="component" value="Chromosome"/>
</dbReference>
<dbReference type="EMBL" id="CP035913">
    <property type="protein sequence ID" value="QBE66695.1"/>
    <property type="molecule type" value="Genomic_DNA"/>
</dbReference>
<dbReference type="Pfam" id="PF07589">
    <property type="entry name" value="PEP-CTERM"/>
    <property type="match status" value="1"/>
</dbReference>
<evidence type="ECO:0000259" key="2">
    <source>
        <dbReference type="Pfam" id="PF07589"/>
    </source>
</evidence>
<proteinExistence type="predicted"/>
<evidence type="ECO:0000313" key="4">
    <source>
        <dbReference type="Proteomes" id="UP000290637"/>
    </source>
</evidence>
<sequence length="261" mass="28527">MRNYTNQLAYLIALSTPMLASATTTMALTSSPLQFSVTDLDPHDGIVSNISDITYHADIQTGVQAVPSYFNSASAYELGEAHAVTGSSVWGTSAASATGVFGEFQQSFTTSSRFAEANDFTQKFWSSVFQDYNFILTGNTRVDVTGYITLTVDATHELGTDNLENFAFIGLFDWATFPTYDQAISFNTSTPGHYAQEYEISLSIENTVIHNNHINIVLSSNLTTYNRGSVPQVPEPATVMMLTGGFPFAVWAARRRKILTA</sequence>
<keyword evidence="1" id="KW-0732">Signal</keyword>
<organism evidence="3 4">
    <name type="scientific">Pseudoduganella lutea</name>
    <dbReference type="NCBI Taxonomy" id="321985"/>
    <lineage>
        <taxon>Bacteria</taxon>
        <taxon>Pseudomonadati</taxon>
        <taxon>Pseudomonadota</taxon>
        <taxon>Betaproteobacteria</taxon>
        <taxon>Burkholderiales</taxon>
        <taxon>Oxalobacteraceae</taxon>
        <taxon>Telluria group</taxon>
        <taxon>Pseudoduganella</taxon>
    </lineage>
</organism>
<dbReference type="KEGG" id="plue:EWM63_30090"/>
<dbReference type="NCBIfam" id="TIGR02595">
    <property type="entry name" value="PEP_CTERM"/>
    <property type="match status" value="1"/>
</dbReference>
<feature type="signal peptide" evidence="1">
    <location>
        <begin position="1"/>
        <end position="22"/>
    </location>
</feature>
<name>A0A4P6L5S7_9BURK</name>
<gene>
    <name evidence="3" type="ORF">EWM63_30090</name>
</gene>
<dbReference type="InterPro" id="IPR013424">
    <property type="entry name" value="Ice-binding_C"/>
</dbReference>
<accession>A0A4P6L5S7</accession>
<keyword evidence="4" id="KW-1185">Reference proteome</keyword>
<dbReference type="AlphaFoldDB" id="A0A4P6L5S7"/>
<protein>
    <submittedName>
        <fullName evidence="3">PEP-CTERM sorting domain-containing protein</fullName>
    </submittedName>
</protein>
<dbReference type="RefSeq" id="WP_130189802.1">
    <property type="nucleotide sequence ID" value="NZ_CP035913.1"/>
</dbReference>
<feature type="chain" id="PRO_5020297523" evidence="1">
    <location>
        <begin position="23"/>
        <end position="261"/>
    </location>
</feature>
<evidence type="ECO:0000313" key="3">
    <source>
        <dbReference type="EMBL" id="QBE66695.1"/>
    </source>
</evidence>
<reference evidence="3 4" key="1">
    <citation type="submission" date="2019-02" db="EMBL/GenBank/DDBJ databases">
        <title>Draft Genome Sequences of Six Type Strains of the Genus Massilia.</title>
        <authorList>
            <person name="Miess H."/>
            <person name="Frediansyhah A."/>
            <person name="Gross H."/>
        </authorList>
    </citation>
    <scope>NUCLEOTIDE SEQUENCE [LARGE SCALE GENOMIC DNA]</scope>
    <source>
        <strain evidence="3 4">DSM 17473</strain>
    </source>
</reference>
<feature type="domain" description="Ice-binding protein C-terminal" evidence="2">
    <location>
        <begin position="232"/>
        <end position="256"/>
    </location>
</feature>
<evidence type="ECO:0000256" key="1">
    <source>
        <dbReference type="SAM" id="SignalP"/>
    </source>
</evidence>